<keyword evidence="3" id="KW-1185">Reference proteome</keyword>
<dbReference type="PROSITE" id="PS50965">
    <property type="entry name" value="NERD"/>
    <property type="match status" value="1"/>
</dbReference>
<gene>
    <name evidence="2" type="ORF">SAMN04488082_106157</name>
</gene>
<dbReference type="InterPro" id="IPR011528">
    <property type="entry name" value="NERD"/>
</dbReference>
<protein>
    <submittedName>
        <fullName evidence="2">Nuclease-related domain-containing protein</fullName>
    </submittedName>
</protein>
<dbReference type="EMBL" id="FORX01000006">
    <property type="protein sequence ID" value="SFJ75698.1"/>
    <property type="molecule type" value="Genomic_DNA"/>
</dbReference>
<evidence type="ECO:0000313" key="2">
    <source>
        <dbReference type="EMBL" id="SFJ75698.1"/>
    </source>
</evidence>
<dbReference type="STRING" id="52560.SAMN04488082_106157"/>
<dbReference type="AlphaFoldDB" id="A0A1I3TWM5"/>
<evidence type="ECO:0000259" key="1">
    <source>
        <dbReference type="PROSITE" id="PS50965"/>
    </source>
</evidence>
<dbReference type="OrthoDB" id="5500241at2"/>
<feature type="domain" description="NERD" evidence="1">
    <location>
        <begin position="41"/>
        <end position="159"/>
    </location>
</feature>
<organism evidence="2 3">
    <name type="scientific">Desulfomicrobium apsheronum</name>
    <dbReference type="NCBI Taxonomy" id="52560"/>
    <lineage>
        <taxon>Bacteria</taxon>
        <taxon>Pseudomonadati</taxon>
        <taxon>Thermodesulfobacteriota</taxon>
        <taxon>Desulfovibrionia</taxon>
        <taxon>Desulfovibrionales</taxon>
        <taxon>Desulfomicrobiaceae</taxon>
        <taxon>Desulfomicrobium</taxon>
    </lineage>
</organism>
<sequence length="304" mass="34650">MIIKSRDPKDRDIAELDALLKQADAQGKRFLIERELRAMKAGIAGEEDCAYYINFYFGNSDNWCVIHDLRIEHQGSVAQIDHLLINRLFEIYVIESKNFSYEVAINDSGEFTLKSGSHSFGIPSPIEQNKRHIFLLEKFIADRGLTPSRLGIPITPRYRSLILMSPKSVITRPDRKTFDTDMVIKADTLRTKIDHIVDKINPLQGLAIMGNMSTIKTVTDFAESLRSCHSSTSIDYRKRFGIEAATDPIQTVIDRSNGTEGPGEKKYYCFKCRKAIPDNVARFCWNNKERFGGKAFCYECQKGM</sequence>
<dbReference type="Pfam" id="PF08378">
    <property type="entry name" value="NERD"/>
    <property type="match status" value="1"/>
</dbReference>
<accession>A0A1I3TWM5</accession>
<proteinExistence type="predicted"/>
<dbReference type="RefSeq" id="WP_092374069.1">
    <property type="nucleotide sequence ID" value="NZ_FORX01000006.1"/>
</dbReference>
<evidence type="ECO:0000313" key="3">
    <source>
        <dbReference type="Proteomes" id="UP000198635"/>
    </source>
</evidence>
<name>A0A1I3TWM5_9BACT</name>
<reference evidence="3" key="1">
    <citation type="submission" date="2016-10" db="EMBL/GenBank/DDBJ databases">
        <authorList>
            <person name="Varghese N."/>
            <person name="Submissions S."/>
        </authorList>
    </citation>
    <scope>NUCLEOTIDE SEQUENCE [LARGE SCALE GENOMIC DNA]</scope>
    <source>
        <strain evidence="3">DSM 5918</strain>
    </source>
</reference>
<dbReference type="Proteomes" id="UP000198635">
    <property type="component" value="Unassembled WGS sequence"/>
</dbReference>